<evidence type="ECO:0000313" key="3">
    <source>
        <dbReference type="Proteomes" id="UP000294689"/>
    </source>
</evidence>
<evidence type="ECO:0000313" key="2">
    <source>
        <dbReference type="EMBL" id="TDU34424.1"/>
    </source>
</evidence>
<evidence type="ECO:0000259" key="1">
    <source>
        <dbReference type="Pfam" id="PF00534"/>
    </source>
</evidence>
<gene>
    <name evidence="2" type="ORF">BXY82_2746</name>
</gene>
<dbReference type="GO" id="GO:0016757">
    <property type="term" value="F:glycosyltransferase activity"/>
    <property type="evidence" value="ECO:0007669"/>
    <property type="project" value="InterPro"/>
</dbReference>
<dbReference type="Gene3D" id="3.40.50.2000">
    <property type="entry name" value="Glycogen Phosphorylase B"/>
    <property type="match status" value="1"/>
</dbReference>
<dbReference type="OrthoDB" id="1395864at2"/>
<dbReference type="CDD" id="cd03801">
    <property type="entry name" value="GT4_PimA-like"/>
    <property type="match status" value="1"/>
</dbReference>
<feature type="domain" description="Glycosyl transferase family 1" evidence="1">
    <location>
        <begin position="201"/>
        <end position="349"/>
    </location>
</feature>
<organism evidence="2 3">
    <name type="scientific">Gelidibacter sediminis</name>
    <dbReference type="NCBI Taxonomy" id="1608710"/>
    <lineage>
        <taxon>Bacteria</taxon>
        <taxon>Pseudomonadati</taxon>
        <taxon>Bacteroidota</taxon>
        <taxon>Flavobacteriia</taxon>
        <taxon>Flavobacteriales</taxon>
        <taxon>Flavobacteriaceae</taxon>
        <taxon>Gelidibacter</taxon>
    </lineage>
</organism>
<accession>A0A4R7PJD9</accession>
<name>A0A4R7PJD9_9FLAO</name>
<dbReference type="AlphaFoldDB" id="A0A4R7PJD9"/>
<dbReference type="Proteomes" id="UP000294689">
    <property type="component" value="Unassembled WGS sequence"/>
</dbReference>
<sequence>MKTLTIISHTEHYLLPDGSVVGLGSTVTEINHLLQIFDSITHAAMLHDSPAPPNTMPYLSDQITFVALPAVGGRTISAKLGILIQIPKVIAIIRKALKGADYFQFRAPTGIGVFVIPYLLFFSRKKGWYKYAGNWKQRNAPLAYSIQKWLLEKQLRPVTINGFWEDQPKHCLSFENPCLTEQEIKIGQMVMSSKSLQFPLELCFVGRLEAAKGVDLIIAAIEELELETRKKIGVIHLVGSGPEIDTYKKRVDALKLPFIIYGHLSRVAVHQIYMTSHAILLPSASEGFPKVIAEAMNYGCIPIVSNVSSISHYIRDGENGFVMTGVNSSALKQCLLKLVSMSPSTHQWMKGNSIDFIRRCSYDYYNQRILNEIL</sequence>
<dbReference type="SUPFAM" id="SSF53756">
    <property type="entry name" value="UDP-Glycosyltransferase/glycogen phosphorylase"/>
    <property type="match status" value="1"/>
</dbReference>
<reference evidence="2 3" key="1">
    <citation type="submission" date="2019-03" db="EMBL/GenBank/DDBJ databases">
        <title>Genomic Encyclopedia of Archaeal and Bacterial Type Strains, Phase II (KMG-II): from individual species to whole genera.</title>
        <authorList>
            <person name="Goeker M."/>
        </authorList>
    </citation>
    <scope>NUCLEOTIDE SEQUENCE [LARGE SCALE GENOMIC DNA]</scope>
    <source>
        <strain evidence="2 3">DSM 28135</strain>
    </source>
</reference>
<keyword evidence="3" id="KW-1185">Reference proteome</keyword>
<dbReference type="EMBL" id="SOBW01000009">
    <property type="protein sequence ID" value="TDU34424.1"/>
    <property type="molecule type" value="Genomic_DNA"/>
</dbReference>
<keyword evidence="2" id="KW-0808">Transferase</keyword>
<proteinExistence type="predicted"/>
<comment type="caution">
    <text evidence="2">The sequence shown here is derived from an EMBL/GenBank/DDBJ whole genome shotgun (WGS) entry which is preliminary data.</text>
</comment>
<dbReference type="RefSeq" id="WP_133758760.1">
    <property type="nucleotide sequence ID" value="NZ_SOBW01000009.1"/>
</dbReference>
<protein>
    <submittedName>
        <fullName evidence="2">Glycosyltransferase involved in cell wall biosynthesis</fullName>
    </submittedName>
</protein>
<dbReference type="Pfam" id="PF00534">
    <property type="entry name" value="Glycos_transf_1"/>
    <property type="match status" value="1"/>
</dbReference>
<dbReference type="InterPro" id="IPR001296">
    <property type="entry name" value="Glyco_trans_1"/>
</dbReference>
<dbReference type="PANTHER" id="PTHR12526">
    <property type="entry name" value="GLYCOSYLTRANSFERASE"/>
    <property type="match status" value="1"/>
</dbReference>